<evidence type="ECO:0000259" key="6">
    <source>
        <dbReference type="PROSITE" id="PS51207"/>
    </source>
</evidence>
<dbReference type="SMART" id="SM00312">
    <property type="entry name" value="PX"/>
    <property type="match status" value="1"/>
</dbReference>
<dbReference type="Pfam" id="PF00615">
    <property type="entry name" value="RGS"/>
    <property type="match status" value="1"/>
</dbReference>
<keyword evidence="3" id="KW-1133">Transmembrane helix</keyword>
<dbReference type="Gene3D" id="3.30.1520.10">
    <property type="entry name" value="Phox-like domain"/>
    <property type="match status" value="1"/>
</dbReference>
<feature type="domain" description="PXA" evidence="6">
    <location>
        <begin position="105"/>
        <end position="291"/>
    </location>
</feature>
<dbReference type="InterPro" id="IPR001683">
    <property type="entry name" value="PX_dom"/>
</dbReference>
<dbReference type="InterPro" id="IPR036871">
    <property type="entry name" value="PX_dom_sf"/>
</dbReference>
<dbReference type="GO" id="GO:0005769">
    <property type="term" value="C:early endosome"/>
    <property type="evidence" value="ECO:0007669"/>
    <property type="project" value="TreeGrafter"/>
</dbReference>
<keyword evidence="3" id="KW-0812">Transmembrane</keyword>
<dbReference type="Proteomes" id="UP001175271">
    <property type="component" value="Unassembled WGS sequence"/>
</dbReference>
<dbReference type="SUPFAM" id="SSF48097">
    <property type="entry name" value="Regulator of G-protein signaling, RGS"/>
    <property type="match status" value="1"/>
</dbReference>
<name>A0AA39LVQ6_9BILA</name>
<evidence type="ECO:0008006" key="9">
    <source>
        <dbReference type="Google" id="ProtNLM"/>
    </source>
</evidence>
<dbReference type="Gene3D" id="1.10.167.10">
    <property type="entry name" value="Regulator of G-protein Signalling 4, domain 2"/>
    <property type="match status" value="1"/>
</dbReference>
<dbReference type="PROSITE" id="PS50195">
    <property type="entry name" value="PX"/>
    <property type="match status" value="1"/>
</dbReference>
<dbReference type="InterPro" id="IPR016137">
    <property type="entry name" value="RGS"/>
</dbReference>
<dbReference type="InterPro" id="IPR003114">
    <property type="entry name" value="Phox_assoc"/>
</dbReference>
<proteinExistence type="inferred from homology"/>
<dbReference type="PANTHER" id="PTHR22775:SF3">
    <property type="entry name" value="SORTING NEXIN-13"/>
    <property type="match status" value="1"/>
</dbReference>
<dbReference type="PANTHER" id="PTHR22775">
    <property type="entry name" value="SORTING NEXIN"/>
    <property type="match status" value="1"/>
</dbReference>
<evidence type="ECO:0000256" key="2">
    <source>
        <dbReference type="SAM" id="MobiDB-lite"/>
    </source>
</evidence>
<dbReference type="GO" id="GO:0035091">
    <property type="term" value="F:phosphatidylinositol binding"/>
    <property type="evidence" value="ECO:0007669"/>
    <property type="project" value="InterPro"/>
</dbReference>
<evidence type="ECO:0000259" key="4">
    <source>
        <dbReference type="PROSITE" id="PS50132"/>
    </source>
</evidence>
<gene>
    <name evidence="7" type="ORF">QR680_005935</name>
</gene>
<feature type="transmembrane region" description="Helical" evidence="3">
    <location>
        <begin position="20"/>
        <end position="53"/>
    </location>
</feature>
<feature type="domain" description="RGS" evidence="4">
    <location>
        <begin position="390"/>
        <end position="505"/>
    </location>
</feature>
<comment type="similarity">
    <text evidence="1">Belongs to the sorting nexin family.</text>
</comment>
<feature type="compositionally biased region" description="Low complexity" evidence="2">
    <location>
        <begin position="542"/>
        <end position="553"/>
    </location>
</feature>
<dbReference type="SMART" id="SM00313">
    <property type="entry name" value="PXA"/>
    <property type="match status" value="1"/>
</dbReference>
<dbReference type="InterPro" id="IPR036305">
    <property type="entry name" value="RGS_sf"/>
</dbReference>
<evidence type="ECO:0000259" key="5">
    <source>
        <dbReference type="PROSITE" id="PS50195"/>
    </source>
</evidence>
<dbReference type="Pfam" id="PF02194">
    <property type="entry name" value="PXA"/>
    <property type="match status" value="1"/>
</dbReference>
<dbReference type="SUPFAM" id="SSF64268">
    <property type="entry name" value="PX domain"/>
    <property type="match status" value="1"/>
</dbReference>
<comment type="caution">
    <text evidence="7">The sequence shown here is derived from an EMBL/GenBank/DDBJ whole genome shotgun (WGS) entry which is preliminary data.</text>
</comment>
<dbReference type="SMART" id="SM00315">
    <property type="entry name" value="RGS"/>
    <property type="match status" value="1"/>
</dbReference>
<dbReference type="AlphaFoldDB" id="A0AA39LVQ6"/>
<evidence type="ECO:0000256" key="3">
    <source>
        <dbReference type="SAM" id="Phobius"/>
    </source>
</evidence>
<dbReference type="Pfam" id="PF00787">
    <property type="entry name" value="PX"/>
    <property type="match status" value="1"/>
</dbReference>
<reference evidence="7" key="1">
    <citation type="submission" date="2023-06" db="EMBL/GenBank/DDBJ databases">
        <title>Genomic analysis of the entomopathogenic nematode Steinernema hermaphroditum.</title>
        <authorList>
            <person name="Schwarz E.M."/>
            <person name="Heppert J.K."/>
            <person name="Baniya A."/>
            <person name="Schwartz H.T."/>
            <person name="Tan C.-H."/>
            <person name="Antoshechkin I."/>
            <person name="Sternberg P.W."/>
            <person name="Goodrich-Blair H."/>
            <person name="Dillman A.R."/>
        </authorList>
    </citation>
    <scope>NUCLEOTIDE SEQUENCE</scope>
    <source>
        <strain evidence="7">PS9179</strain>
        <tissue evidence="7">Whole animal</tissue>
    </source>
</reference>
<dbReference type="EMBL" id="JAUCMV010000003">
    <property type="protein sequence ID" value="KAK0411946.1"/>
    <property type="molecule type" value="Genomic_DNA"/>
</dbReference>
<dbReference type="PROSITE" id="PS50132">
    <property type="entry name" value="RGS"/>
    <property type="match status" value="1"/>
</dbReference>
<feature type="domain" description="PX" evidence="5">
    <location>
        <begin position="572"/>
        <end position="691"/>
    </location>
</feature>
<organism evidence="7 8">
    <name type="scientific">Steinernema hermaphroditum</name>
    <dbReference type="NCBI Taxonomy" id="289476"/>
    <lineage>
        <taxon>Eukaryota</taxon>
        <taxon>Metazoa</taxon>
        <taxon>Ecdysozoa</taxon>
        <taxon>Nematoda</taxon>
        <taxon>Chromadorea</taxon>
        <taxon>Rhabditida</taxon>
        <taxon>Tylenchina</taxon>
        <taxon>Panagrolaimomorpha</taxon>
        <taxon>Strongyloidoidea</taxon>
        <taxon>Steinernematidae</taxon>
        <taxon>Steinernema</taxon>
    </lineage>
</organism>
<evidence type="ECO:0000256" key="1">
    <source>
        <dbReference type="ARBA" id="ARBA00010883"/>
    </source>
</evidence>
<accession>A0AA39LVQ6</accession>
<keyword evidence="3" id="KW-0472">Membrane</keyword>
<feature type="region of interest" description="Disordered" evidence="2">
    <location>
        <begin position="532"/>
        <end position="553"/>
    </location>
</feature>
<dbReference type="PROSITE" id="PS51207">
    <property type="entry name" value="PXA"/>
    <property type="match status" value="1"/>
</dbReference>
<sequence length="946" mass="107485">MNSEKTTTTFTGSWKLYASLGAILFVGTFGIHGIVLAFSCTICFAIGFIVVVLKRSQENVRLMKEEFAKVAEEHRFPHGIQDFVSNRERFTDKSMYEQTHSMSKSSLVDPILEEVLGLVMRDFMDTWYTELSDDQLFKESLKRTARRSISRLSHAMQKVDWVPLLTHDIMDDCASHLRLYRKAKERCLSRKEGERTEEDLESDFFDLELEMEKTYCRDLVSTTPQYENAYLHDICDILLYLLMPSEDFRSRPLRFILREIIIRKVIMPLLDQFSDPDYLNHIIVWLLSSVSLGTDDFITMVELSKSCHELEALLEALQEEMCAIRGRDSGGEEATIGKQQLGSLEHLESIIKRRMTRLSTCSDYSSPREGSILKDDGSGSPLIQLPIVVVLTNSQAVRYFIEFLSANGGQSYIDCYLAIEGFKVSVEHQLRGLSNGETIDSEVYETIKEAAVFMYHQYLSQEAVTRVCIDDAIINKFLATMRNDESYDQWFEQIQNEIMNVLNTDERFYPAFKKDSAYIDMLSSLGILGEEYESGTDEDNGSQSSRSVDMSHSSSFNFLPSSSSTHSLSGEPTMSINVETLGIGQQGKQTFALYNVRVTKKNGTNSSSWNVIRRYSDFHTLHALIVAKFPHLASISFPGKKTFNNLDQGFLERRTLALNHYMTALVNPNVLKATPELESVVLDFLSQKQYVGSREGLHKKVMNAMFDGVKAFGSAVTAVPDLALNQVFDGVTKGVNGLNRAANQVLMKNSNSNRSLNEDSDRVAAQISDQDSADNIPLRVLMLFVDEVFMRGETQFFRRQLTAVMRQFVNATLGSSINRKIVDLVEWLTSEEQVAQYVLAFRNSMWPGGQLGPEVPERPRGIAMVTRIFARAMMLSALPEQLRMLMGATTTNNGVLTVFEALQNRRLNRRLLYVLLERLLLTVFPENRFDRILPQLHKKSPRVMMS</sequence>
<dbReference type="Pfam" id="PF08628">
    <property type="entry name" value="Nexin_C"/>
    <property type="match status" value="1"/>
</dbReference>
<dbReference type="InterPro" id="IPR013937">
    <property type="entry name" value="Sorting_nexin_C"/>
</dbReference>
<protein>
    <recommendedName>
        <fullName evidence="9">PXA domain-containing protein</fullName>
    </recommendedName>
</protein>
<evidence type="ECO:0000313" key="8">
    <source>
        <dbReference type="Proteomes" id="UP001175271"/>
    </source>
</evidence>
<keyword evidence="8" id="KW-1185">Reference proteome</keyword>
<dbReference type="InterPro" id="IPR044926">
    <property type="entry name" value="RGS_subdomain_2"/>
</dbReference>
<evidence type="ECO:0000313" key="7">
    <source>
        <dbReference type="EMBL" id="KAK0411946.1"/>
    </source>
</evidence>